<gene>
    <name evidence="1" type="ORF">ACFFP1_06680</name>
</gene>
<evidence type="ECO:0000313" key="1">
    <source>
        <dbReference type="EMBL" id="MFB9819183.1"/>
    </source>
</evidence>
<proteinExistence type="predicted"/>
<dbReference type="EMBL" id="JBHMBC010000007">
    <property type="protein sequence ID" value="MFB9819183.1"/>
    <property type="molecule type" value="Genomic_DNA"/>
</dbReference>
<accession>A0ABV5XWP4</accession>
<name>A0ABV5XWP4_ARTRM</name>
<organism evidence="1 2">
    <name type="scientific">Arthrobacter ramosus</name>
    <dbReference type="NCBI Taxonomy" id="1672"/>
    <lineage>
        <taxon>Bacteria</taxon>
        <taxon>Bacillati</taxon>
        <taxon>Actinomycetota</taxon>
        <taxon>Actinomycetes</taxon>
        <taxon>Micrococcales</taxon>
        <taxon>Micrococcaceae</taxon>
        <taxon>Arthrobacter</taxon>
    </lineage>
</organism>
<reference evidence="1 2" key="1">
    <citation type="submission" date="2024-09" db="EMBL/GenBank/DDBJ databases">
        <authorList>
            <person name="Sun Q."/>
            <person name="Mori K."/>
        </authorList>
    </citation>
    <scope>NUCLEOTIDE SEQUENCE [LARGE SCALE GENOMIC DNA]</scope>
    <source>
        <strain evidence="1 2">JCM 1334</strain>
    </source>
</reference>
<evidence type="ECO:0000313" key="2">
    <source>
        <dbReference type="Proteomes" id="UP001589702"/>
    </source>
</evidence>
<keyword evidence="2" id="KW-1185">Reference proteome</keyword>
<dbReference type="Proteomes" id="UP001589702">
    <property type="component" value="Unassembled WGS sequence"/>
</dbReference>
<sequence length="69" mass="7515">MESSSQSVHITVSDAALVDEFLTEAVESLMKNAAANNCGILVTRHSQEIYTADVNPHVPFGITREISRL</sequence>
<comment type="caution">
    <text evidence="1">The sequence shown here is derived from an EMBL/GenBank/DDBJ whole genome shotgun (WGS) entry which is preliminary data.</text>
</comment>
<dbReference type="RefSeq" id="WP_234748054.1">
    <property type="nucleotide sequence ID" value="NZ_BAAAWN010000001.1"/>
</dbReference>
<protein>
    <submittedName>
        <fullName evidence="1">Uncharacterized protein</fullName>
    </submittedName>
</protein>